<reference evidence="1" key="1">
    <citation type="journal article" date="2010" name="FEMS Microbiol. Ecol.">
        <title>Class 1 integrons in benthic bacterial communities: abundance, association with Tn402-like transposition modules and evidence for coselection with heavy-metal resistance.</title>
        <authorList>
            <person name="Rosewarne C.P."/>
            <person name="Pettigrove V."/>
            <person name="Stokes H.W."/>
            <person name="Parsons Y.M."/>
        </authorList>
    </citation>
    <scope>NUCLEOTIDE SEQUENCE</scope>
    <source>
        <strain evidence="1">LMCB014</strain>
    </source>
</reference>
<dbReference type="EMBL" id="GQ281704">
    <property type="protein sequence ID" value="ADC80467.1"/>
    <property type="molecule type" value="Genomic_DNA"/>
</dbReference>
<evidence type="ECO:0000313" key="1">
    <source>
        <dbReference type="EMBL" id="ADC80467.1"/>
    </source>
</evidence>
<protein>
    <submittedName>
        <fullName evidence="1">Uncharacterized protein</fullName>
    </submittedName>
</protein>
<dbReference type="AlphaFoldDB" id="D3VWZ8"/>
<name>D3VWZ8_COMTE</name>
<accession>D3VWZ8</accession>
<organism evidence="1">
    <name type="scientific">Comamonas testosteroni</name>
    <name type="common">Pseudomonas testosteroni</name>
    <dbReference type="NCBI Taxonomy" id="285"/>
    <lineage>
        <taxon>Bacteria</taxon>
        <taxon>Pseudomonadati</taxon>
        <taxon>Pseudomonadota</taxon>
        <taxon>Betaproteobacteria</taxon>
        <taxon>Burkholderiales</taxon>
        <taxon>Comamonadaceae</taxon>
        <taxon>Comamonas</taxon>
    </lineage>
</organism>
<proteinExistence type="predicted"/>
<sequence>MKRQLLPLLRTAAVNLGREQGPGPLQSEAVNIQVFGSYVDSGKVIWACPNFCVNGSDFN</sequence>